<dbReference type="Gene3D" id="1.10.10.60">
    <property type="entry name" value="Homeodomain-like"/>
    <property type="match status" value="1"/>
</dbReference>
<comment type="caution">
    <text evidence="4">The sequence shown here is derived from an EMBL/GenBank/DDBJ whole genome shotgun (WGS) entry which is preliminary data.</text>
</comment>
<dbReference type="InterPro" id="IPR006447">
    <property type="entry name" value="Myb_dom_plants"/>
</dbReference>
<evidence type="ECO:0000313" key="4">
    <source>
        <dbReference type="EMBL" id="KAJ0983741.1"/>
    </source>
</evidence>
<evidence type="ECO:0000256" key="1">
    <source>
        <dbReference type="ARBA" id="ARBA00023015"/>
    </source>
</evidence>
<dbReference type="NCBIfam" id="TIGR01557">
    <property type="entry name" value="myb_SHAQKYF"/>
    <property type="match status" value="1"/>
</dbReference>
<dbReference type="GO" id="GO:0003700">
    <property type="term" value="F:DNA-binding transcription factor activity"/>
    <property type="evidence" value="ECO:0007669"/>
    <property type="project" value="InterPro"/>
</dbReference>
<proteinExistence type="predicted"/>
<keyword evidence="5" id="KW-1185">Reference proteome</keyword>
<name>A0A9D5D231_9LILI</name>
<sequence>MANSFSDFTVATSWKEGAFLESCEHHDDDDNTCCDHSMDFHLQDLSLDFLPANLTSPSSYLSASPFLELETHPLPLDRDCLDVVLPHEHGTSTTHVNEFNLEFQGEISVNHDFNLQAAAMDINVDISLDDFHLEPAINDAVHRESDNMNHNIVVAIAGEPHQNVSLLDTQASSMGLQLGPSLDVQLQLSATEISNKTTRMRWTQELHDLFVQAVDDLGGPEKIPPRKALRELQIQTEENGRRLQEFIENQREAFMMVTKSISSSRVAGETPLVEKPSALVNLEHSTGSLDVIDVNSDTEEAFPSHKRARLDHPKTMKFRGKNCKVALNNSKV</sequence>
<accession>A0A9D5D231</accession>
<dbReference type="PANTHER" id="PTHR31499:SF79">
    <property type="entry name" value="HTH MYB-TYPE DOMAIN-CONTAINING PROTEIN"/>
    <property type="match status" value="1"/>
</dbReference>
<reference evidence="4" key="2">
    <citation type="journal article" date="2022" name="Hortic Res">
        <title>The genome of Dioscorea zingiberensis sheds light on the biosynthesis, origin and evolution of the medicinally important diosgenin saponins.</title>
        <authorList>
            <person name="Li Y."/>
            <person name="Tan C."/>
            <person name="Li Z."/>
            <person name="Guo J."/>
            <person name="Li S."/>
            <person name="Chen X."/>
            <person name="Wang C."/>
            <person name="Dai X."/>
            <person name="Yang H."/>
            <person name="Song W."/>
            <person name="Hou L."/>
            <person name="Xu J."/>
            <person name="Tong Z."/>
            <person name="Xu A."/>
            <person name="Yuan X."/>
            <person name="Wang W."/>
            <person name="Yang Q."/>
            <person name="Chen L."/>
            <person name="Sun Z."/>
            <person name="Wang K."/>
            <person name="Pan B."/>
            <person name="Chen J."/>
            <person name="Bao Y."/>
            <person name="Liu F."/>
            <person name="Qi X."/>
            <person name="Gang D.R."/>
            <person name="Wen J."/>
            <person name="Li J."/>
        </authorList>
    </citation>
    <scope>NUCLEOTIDE SEQUENCE</scope>
    <source>
        <strain evidence="4">Dzin_1.0</strain>
    </source>
</reference>
<dbReference type="AlphaFoldDB" id="A0A9D5D231"/>
<dbReference type="InterPro" id="IPR046955">
    <property type="entry name" value="PHR1-like"/>
</dbReference>
<protein>
    <submittedName>
        <fullName evidence="4">Uncharacterized protein</fullName>
    </submittedName>
</protein>
<dbReference type="Proteomes" id="UP001085076">
    <property type="component" value="Miscellaneous, Linkage group lg01"/>
</dbReference>
<keyword evidence="3" id="KW-0539">Nucleus</keyword>
<keyword evidence="2" id="KW-0804">Transcription</keyword>
<gene>
    <name evidence="4" type="ORF">J5N97_002097</name>
</gene>
<dbReference type="EMBL" id="JAGGNH010000001">
    <property type="protein sequence ID" value="KAJ0983741.1"/>
    <property type="molecule type" value="Genomic_DNA"/>
</dbReference>
<reference evidence="4" key="1">
    <citation type="submission" date="2021-03" db="EMBL/GenBank/DDBJ databases">
        <authorList>
            <person name="Li Z."/>
            <person name="Yang C."/>
        </authorList>
    </citation>
    <scope>NUCLEOTIDE SEQUENCE</scope>
    <source>
        <strain evidence="4">Dzin_1.0</strain>
        <tissue evidence="4">Leaf</tissue>
    </source>
</reference>
<dbReference type="GO" id="GO:0003677">
    <property type="term" value="F:DNA binding"/>
    <property type="evidence" value="ECO:0007669"/>
    <property type="project" value="InterPro"/>
</dbReference>
<evidence type="ECO:0000256" key="2">
    <source>
        <dbReference type="ARBA" id="ARBA00023163"/>
    </source>
</evidence>
<dbReference type="OrthoDB" id="551907at2759"/>
<evidence type="ECO:0000256" key="3">
    <source>
        <dbReference type="ARBA" id="ARBA00023242"/>
    </source>
</evidence>
<keyword evidence="1" id="KW-0805">Transcription regulation</keyword>
<evidence type="ECO:0000313" key="5">
    <source>
        <dbReference type="Proteomes" id="UP001085076"/>
    </source>
</evidence>
<organism evidence="4 5">
    <name type="scientific">Dioscorea zingiberensis</name>
    <dbReference type="NCBI Taxonomy" id="325984"/>
    <lineage>
        <taxon>Eukaryota</taxon>
        <taxon>Viridiplantae</taxon>
        <taxon>Streptophyta</taxon>
        <taxon>Embryophyta</taxon>
        <taxon>Tracheophyta</taxon>
        <taxon>Spermatophyta</taxon>
        <taxon>Magnoliopsida</taxon>
        <taxon>Liliopsida</taxon>
        <taxon>Dioscoreales</taxon>
        <taxon>Dioscoreaceae</taxon>
        <taxon>Dioscorea</taxon>
    </lineage>
</organism>
<dbReference type="PANTHER" id="PTHR31499">
    <property type="entry name" value="MYB FAMILY TRANSCRIPTION FACTOR PHL11"/>
    <property type="match status" value="1"/>
</dbReference>